<dbReference type="AlphaFoldDB" id="A0A1G8YBP6"/>
<dbReference type="InterPro" id="IPR029063">
    <property type="entry name" value="SAM-dependent_MTases_sf"/>
</dbReference>
<dbReference type="EMBL" id="FNFM01000003">
    <property type="protein sequence ID" value="SDK00151.1"/>
    <property type="molecule type" value="Genomic_DNA"/>
</dbReference>
<dbReference type="Gene3D" id="3.40.50.150">
    <property type="entry name" value="Vaccinia Virus protein VP39"/>
    <property type="match status" value="1"/>
</dbReference>
<protein>
    <submittedName>
        <fullName evidence="2">23S rRNA G2445 N2-methylase RlmL</fullName>
    </submittedName>
</protein>
<dbReference type="Proteomes" id="UP000199213">
    <property type="component" value="Unassembled WGS sequence"/>
</dbReference>
<organism evidence="2 3">
    <name type="scientific">Actinopolyspora mzabensis</name>
    <dbReference type="NCBI Taxonomy" id="995066"/>
    <lineage>
        <taxon>Bacteria</taxon>
        <taxon>Bacillati</taxon>
        <taxon>Actinomycetota</taxon>
        <taxon>Actinomycetes</taxon>
        <taxon>Actinopolysporales</taxon>
        <taxon>Actinopolysporaceae</taxon>
        <taxon>Actinopolyspora</taxon>
    </lineage>
</organism>
<dbReference type="RefSeq" id="WP_092627242.1">
    <property type="nucleotide sequence ID" value="NZ_FNFM01000003.1"/>
</dbReference>
<keyword evidence="3" id="KW-1185">Reference proteome</keyword>
<dbReference type="CDD" id="cd02440">
    <property type="entry name" value="AdoMet_MTases"/>
    <property type="match status" value="1"/>
</dbReference>
<keyword evidence="2" id="KW-0808">Transferase</keyword>
<dbReference type="CDD" id="cd11715">
    <property type="entry name" value="THUMP_AdoMetMT"/>
    <property type="match status" value="1"/>
</dbReference>
<dbReference type="PANTHER" id="PTHR14911">
    <property type="entry name" value="THUMP DOMAIN-CONTAINING"/>
    <property type="match status" value="1"/>
</dbReference>
<dbReference type="InterPro" id="IPR002052">
    <property type="entry name" value="DNA_methylase_N6_adenine_CS"/>
</dbReference>
<keyword evidence="2" id="KW-0489">Methyltransferase</keyword>
<evidence type="ECO:0000259" key="1">
    <source>
        <dbReference type="Pfam" id="PF01170"/>
    </source>
</evidence>
<accession>A0A1G8YBP6</accession>
<evidence type="ECO:0000313" key="2">
    <source>
        <dbReference type="EMBL" id="SDK00151.1"/>
    </source>
</evidence>
<dbReference type="Pfam" id="PF01170">
    <property type="entry name" value="UPF0020"/>
    <property type="match status" value="1"/>
</dbReference>
<reference evidence="3" key="1">
    <citation type="submission" date="2016-10" db="EMBL/GenBank/DDBJ databases">
        <authorList>
            <person name="Varghese N."/>
            <person name="Submissions S."/>
        </authorList>
    </citation>
    <scope>NUCLEOTIDE SEQUENCE [LARGE SCALE GENOMIC DNA]</scope>
    <source>
        <strain evidence="3">DSM 45460</strain>
    </source>
</reference>
<dbReference type="PRINTS" id="PR00507">
    <property type="entry name" value="N12N6MTFRASE"/>
</dbReference>
<gene>
    <name evidence="2" type="ORF">SAMN04487820_103364</name>
</gene>
<dbReference type="Gene3D" id="3.30.2130.30">
    <property type="match status" value="1"/>
</dbReference>
<proteinExistence type="predicted"/>
<dbReference type="OrthoDB" id="9795864at2"/>
<dbReference type="PROSITE" id="PS00092">
    <property type="entry name" value="N6_MTASE"/>
    <property type="match status" value="1"/>
</dbReference>
<sequence length="351" mass="38046">MRLLARTLRGLEDVAAREIDEFGFGRVEHSRHREVWFTTDRPDPRLLDLRTVDDLFLLAEVIEGVGHTKTDLARLVDAARASDPNELLWCRSRCGGSDTTTSVDVAASFLGKRNYNRYDIEDAVGTELAEAVGLPYHSRREGSAPPAGSSSFRVTIEGTQAALALRIHDRPLHRRRYKQASTPGTLHPPMAAAMALLAGARPGDTMLDPCCGTGTILIEAADLGLGARLLGVDHDRNALEAATANGALMGTAATWLLADAGRLPVDSGRVDRIVSNPPWNRQVPAHGSLTAHPDRFFTEIRRILAATGQAVLLLHDVEEQCSVAKASGLQVHDIRQLSLFGTHPSVVTLTR</sequence>
<feature type="domain" description="Ribosomal RNA large subunit methyltransferase K/L-like methyltransferase" evidence="1">
    <location>
        <begin position="175"/>
        <end position="336"/>
    </location>
</feature>
<name>A0A1G8YBP6_ACTMZ</name>
<dbReference type="GO" id="GO:0003676">
    <property type="term" value="F:nucleic acid binding"/>
    <property type="evidence" value="ECO:0007669"/>
    <property type="project" value="InterPro"/>
</dbReference>
<dbReference type="PANTHER" id="PTHR14911:SF13">
    <property type="entry name" value="TRNA (GUANINE(6)-N2)-METHYLTRANSFERASE THUMP3"/>
    <property type="match status" value="1"/>
</dbReference>
<dbReference type="InterPro" id="IPR000241">
    <property type="entry name" value="RlmKL-like_Mtase"/>
</dbReference>
<evidence type="ECO:0000313" key="3">
    <source>
        <dbReference type="Proteomes" id="UP000199213"/>
    </source>
</evidence>
<dbReference type="SUPFAM" id="SSF53335">
    <property type="entry name" value="S-adenosyl-L-methionine-dependent methyltransferases"/>
    <property type="match status" value="1"/>
</dbReference>
<dbReference type="GO" id="GO:0016423">
    <property type="term" value="F:tRNA (guanine) methyltransferase activity"/>
    <property type="evidence" value="ECO:0007669"/>
    <property type="project" value="TreeGrafter"/>
</dbReference>
<dbReference type="GO" id="GO:0030488">
    <property type="term" value="P:tRNA methylation"/>
    <property type="evidence" value="ECO:0007669"/>
    <property type="project" value="TreeGrafter"/>
</dbReference>